<feature type="compositionally biased region" description="Basic and acidic residues" evidence="13">
    <location>
        <begin position="165"/>
        <end position="179"/>
    </location>
</feature>
<dbReference type="GO" id="GO:0045893">
    <property type="term" value="P:positive regulation of DNA-templated transcription"/>
    <property type="evidence" value="ECO:0007669"/>
    <property type="project" value="TreeGrafter"/>
</dbReference>
<comment type="function">
    <text evidence="11">Transcription factor.</text>
</comment>
<feature type="domain" description="Homeobox" evidence="14">
    <location>
        <begin position="57"/>
        <end position="113"/>
    </location>
</feature>
<gene>
    <name evidence="15" type="ORF">RJT34_00129</name>
</gene>
<dbReference type="InterPro" id="IPR003106">
    <property type="entry name" value="Leu_zip_homeo"/>
</dbReference>
<dbReference type="PRINTS" id="PR00031">
    <property type="entry name" value="HTHREPRESSR"/>
</dbReference>
<dbReference type="SUPFAM" id="SSF46689">
    <property type="entry name" value="Homeodomain-like"/>
    <property type="match status" value="1"/>
</dbReference>
<evidence type="ECO:0000256" key="1">
    <source>
        <dbReference type="ARBA" id="ARBA00004123"/>
    </source>
</evidence>
<evidence type="ECO:0000256" key="10">
    <source>
        <dbReference type="RuleBase" id="RU000682"/>
    </source>
</evidence>
<dbReference type="GO" id="GO:0043565">
    <property type="term" value="F:sequence-specific DNA binding"/>
    <property type="evidence" value="ECO:0007669"/>
    <property type="project" value="InterPro"/>
</dbReference>
<comment type="subcellular location">
    <subcellularLocation>
        <location evidence="1 9 10">Nucleus</location>
    </subcellularLocation>
</comment>
<evidence type="ECO:0000313" key="15">
    <source>
        <dbReference type="EMBL" id="KAK7316567.1"/>
    </source>
</evidence>
<dbReference type="Pfam" id="PF02183">
    <property type="entry name" value="HALZ"/>
    <property type="match status" value="1"/>
</dbReference>
<keyword evidence="5 11" id="KW-0804">Transcription</keyword>
<dbReference type="CDD" id="cd00086">
    <property type="entry name" value="homeodomain"/>
    <property type="match status" value="1"/>
</dbReference>
<evidence type="ECO:0000256" key="13">
    <source>
        <dbReference type="SAM" id="MobiDB-lite"/>
    </source>
</evidence>
<dbReference type="Pfam" id="PF00046">
    <property type="entry name" value="Homeodomain"/>
    <property type="match status" value="1"/>
</dbReference>
<dbReference type="EMBL" id="JAYKXN010000001">
    <property type="protein sequence ID" value="KAK7316567.1"/>
    <property type="molecule type" value="Genomic_DNA"/>
</dbReference>
<evidence type="ECO:0000256" key="8">
    <source>
        <dbReference type="ARBA" id="ARBA00037260"/>
    </source>
</evidence>
<protein>
    <recommendedName>
        <fullName evidence="11">Homeobox-leucine zipper protein</fullName>
    </recommendedName>
    <alternativeName>
        <fullName evidence="11">HD-ZIP protein</fullName>
    </alternativeName>
    <alternativeName>
        <fullName evidence="11">Homeodomain transcription factor</fullName>
    </alternativeName>
</protein>
<evidence type="ECO:0000256" key="2">
    <source>
        <dbReference type="ARBA" id="ARBA00023015"/>
    </source>
</evidence>
<dbReference type="InterPro" id="IPR017970">
    <property type="entry name" value="Homeobox_CS"/>
</dbReference>
<evidence type="ECO:0000256" key="7">
    <source>
        <dbReference type="ARBA" id="ARBA00025748"/>
    </source>
</evidence>
<dbReference type="PANTHER" id="PTHR24326:SF535">
    <property type="entry name" value="HOMEOBOX-LEUCINE ZIPPER PROTEIN"/>
    <property type="match status" value="1"/>
</dbReference>
<comment type="function">
    <text evidence="8">Probable transcription factor.</text>
</comment>
<keyword evidence="3 9" id="KW-0238">DNA-binding</keyword>
<dbReference type="PROSITE" id="PS50071">
    <property type="entry name" value="HOMEOBOX_2"/>
    <property type="match status" value="1"/>
</dbReference>
<organism evidence="15 16">
    <name type="scientific">Clitoria ternatea</name>
    <name type="common">Butterfly pea</name>
    <dbReference type="NCBI Taxonomy" id="43366"/>
    <lineage>
        <taxon>Eukaryota</taxon>
        <taxon>Viridiplantae</taxon>
        <taxon>Streptophyta</taxon>
        <taxon>Embryophyta</taxon>
        <taxon>Tracheophyta</taxon>
        <taxon>Spermatophyta</taxon>
        <taxon>Magnoliopsida</taxon>
        <taxon>eudicotyledons</taxon>
        <taxon>Gunneridae</taxon>
        <taxon>Pentapetalae</taxon>
        <taxon>rosids</taxon>
        <taxon>fabids</taxon>
        <taxon>Fabales</taxon>
        <taxon>Fabaceae</taxon>
        <taxon>Papilionoideae</taxon>
        <taxon>50 kb inversion clade</taxon>
        <taxon>NPAAA clade</taxon>
        <taxon>indigoferoid/millettioid clade</taxon>
        <taxon>Phaseoleae</taxon>
        <taxon>Clitoria</taxon>
    </lineage>
</organism>
<dbReference type="InterPro" id="IPR009057">
    <property type="entry name" value="Homeodomain-like_sf"/>
</dbReference>
<dbReference type="SMART" id="SM00389">
    <property type="entry name" value="HOX"/>
    <property type="match status" value="1"/>
</dbReference>
<dbReference type="GO" id="GO:0005634">
    <property type="term" value="C:nucleus"/>
    <property type="evidence" value="ECO:0007669"/>
    <property type="project" value="UniProtKB-SubCell"/>
</dbReference>
<evidence type="ECO:0000256" key="12">
    <source>
        <dbReference type="SAM" id="Coils"/>
    </source>
</evidence>
<evidence type="ECO:0000256" key="6">
    <source>
        <dbReference type="ARBA" id="ARBA00023242"/>
    </source>
</evidence>
<dbReference type="AlphaFoldDB" id="A0AAN9KI23"/>
<keyword evidence="16" id="KW-1185">Reference proteome</keyword>
<dbReference type="Proteomes" id="UP001359559">
    <property type="component" value="Unassembled WGS sequence"/>
</dbReference>
<keyword evidence="2 11" id="KW-0805">Transcription regulation</keyword>
<dbReference type="GO" id="GO:0000981">
    <property type="term" value="F:DNA-binding transcription factor activity, RNA polymerase II-specific"/>
    <property type="evidence" value="ECO:0007669"/>
    <property type="project" value="UniProtKB-UniRule"/>
</dbReference>
<evidence type="ECO:0000259" key="14">
    <source>
        <dbReference type="PROSITE" id="PS50071"/>
    </source>
</evidence>
<evidence type="ECO:0000256" key="11">
    <source>
        <dbReference type="RuleBase" id="RU369038"/>
    </source>
</evidence>
<evidence type="ECO:0000256" key="9">
    <source>
        <dbReference type="PROSITE-ProRule" id="PRU00108"/>
    </source>
</evidence>
<keyword evidence="6 9" id="KW-0539">Nucleus</keyword>
<evidence type="ECO:0000256" key="4">
    <source>
        <dbReference type="ARBA" id="ARBA00023155"/>
    </source>
</evidence>
<accession>A0AAN9KI23</accession>
<feature type="region of interest" description="Disordered" evidence="13">
    <location>
        <begin position="159"/>
        <end position="188"/>
    </location>
</feature>
<dbReference type="PROSITE" id="PS00027">
    <property type="entry name" value="HOMEOBOX_1"/>
    <property type="match status" value="1"/>
</dbReference>
<dbReference type="PANTHER" id="PTHR24326">
    <property type="entry name" value="HOMEOBOX-LEUCINE ZIPPER PROTEIN"/>
    <property type="match status" value="1"/>
</dbReference>
<dbReference type="FunFam" id="1.10.10.60:FF:000242">
    <property type="entry name" value="Homeobox-leucine zipper protein HOX13"/>
    <property type="match status" value="1"/>
</dbReference>
<sequence>MKRFNYSNTMATSLSMCPSKGVDQRKETEGYSEEFQAMLDRLDQEDGYEDSSNLVLEKKRRLGFDQVKALERSFELDNKLEPERKAKLAEELGLQPRQVAIWFQNRRARWKTKQLERDYGILKSNYDVLKVEYNNLEQQNQALTIKLRELKEKLFRGGAESNGSVKEESPISEVRDRGASESNSSGVVKEESNVDSPLCFNGSLPSSSSVMNWIHCTDSRGSLDSIPFQTHYNMRMEEQNFFSINEFCSFFSVDQSPTLL</sequence>
<dbReference type="Gene3D" id="1.10.10.60">
    <property type="entry name" value="Homeodomain-like"/>
    <property type="match status" value="1"/>
</dbReference>
<evidence type="ECO:0000313" key="16">
    <source>
        <dbReference type="Proteomes" id="UP001359559"/>
    </source>
</evidence>
<reference evidence="15 16" key="1">
    <citation type="submission" date="2024-01" db="EMBL/GenBank/DDBJ databases">
        <title>The genomes of 5 underutilized Papilionoideae crops provide insights into root nodulation and disease resistance.</title>
        <authorList>
            <person name="Yuan L."/>
        </authorList>
    </citation>
    <scope>NUCLEOTIDE SEQUENCE [LARGE SCALE GENOMIC DNA]</scope>
    <source>
        <strain evidence="15">LY-2023</strain>
        <tissue evidence="15">Leaf</tissue>
    </source>
</reference>
<dbReference type="InterPro" id="IPR001356">
    <property type="entry name" value="HD"/>
</dbReference>
<keyword evidence="4 9" id="KW-0371">Homeobox</keyword>
<dbReference type="InterPro" id="IPR045224">
    <property type="entry name" value="HDZip_class_I_plant"/>
</dbReference>
<feature type="DNA-binding region" description="Homeobox" evidence="9">
    <location>
        <begin position="59"/>
        <end position="114"/>
    </location>
</feature>
<comment type="caution">
    <text evidence="15">The sequence shown here is derived from an EMBL/GenBank/DDBJ whole genome shotgun (WGS) entry which is preliminary data.</text>
</comment>
<comment type="similarity">
    <text evidence="7 11">Belongs to the HD-ZIP homeobox family. Class I subfamily.</text>
</comment>
<name>A0AAN9KI23_CLITE</name>
<proteinExistence type="inferred from homology"/>
<keyword evidence="12" id="KW-0175">Coiled coil</keyword>
<dbReference type="InterPro" id="IPR000047">
    <property type="entry name" value="HTH_motif"/>
</dbReference>
<evidence type="ECO:0000256" key="3">
    <source>
        <dbReference type="ARBA" id="ARBA00023125"/>
    </source>
</evidence>
<evidence type="ECO:0000256" key="5">
    <source>
        <dbReference type="ARBA" id="ARBA00023163"/>
    </source>
</evidence>
<feature type="coiled-coil region" evidence="12">
    <location>
        <begin position="119"/>
        <end position="153"/>
    </location>
</feature>